<dbReference type="EMBL" id="VSRR010011683">
    <property type="protein sequence ID" value="MPC53514.1"/>
    <property type="molecule type" value="Genomic_DNA"/>
</dbReference>
<sequence>MELRQGRSLTQTKERLGHQPARIPSQACVEACPHHAKAETTGKEMKEMEEIFHRSARKAAMPGRAVSFCCCTLQIGRLRHTTHDTLQ</sequence>
<proteinExistence type="predicted"/>
<dbReference type="Proteomes" id="UP000324222">
    <property type="component" value="Unassembled WGS sequence"/>
</dbReference>
<evidence type="ECO:0000313" key="2">
    <source>
        <dbReference type="EMBL" id="MPC53514.1"/>
    </source>
</evidence>
<gene>
    <name evidence="2" type="ORF">E2C01_047408</name>
</gene>
<evidence type="ECO:0000256" key="1">
    <source>
        <dbReference type="SAM" id="MobiDB-lite"/>
    </source>
</evidence>
<evidence type="ECO:0000313" key="3">
    <source>
        <dbReference type="Proteomes" id="UP000324222"/>
    </source>
</evidence>
<keyword evidence="3" id="KW-1185">Reference proteome</keyword>
<accession>A0A5B7GAE5</accession>
<comment type="caution">
    <text evidence="2">The sequence shown here is derived from an EMBL/GenBank/DDBJ whole genome shotgun (WGS) entry which is preliminary data.</text>
</comment>
<reference evidence="2 3" key="1">
    <citation type="submission" date="2019-05" db="EMBL/GenBank/DDBJ databases">
        <title>Another draft genome of Portunus trituberculatus and its Hox gene families provides insights of decapod evolution.</title>
        <authorList>
            <person name="Jeong J.-H."/>
            <person name="Song I."/>
            <person name="Kim S."/>
            <person name="Choi T."/>
            <person name="Kim D."/>
            <person name="Ryu S."/>
            <person name="Kim W."/>
        </authorList>
    </citation>
    <scope>NUCLEOTIDE SEQUENCE [LARGE SCALE GENOMIC DNA]</scope>
    <source>
        <tissue evidence="2">Muscle</tissue>
    </source>
</reference>
<feature type="region of interest" description="Disordered" evidence="1">
    <location>
        <begin position="1"/>
        <end position="21"/>
    </location>
</feature>
<protein>
    <submittedName>
        <fullName evidence="2">Uncharacterized protein</fullName>
    </submittedName>
</protein>
<name>A0A5B7GAE5_PORTR</name>
<organism evidence="2 3">
    <name type="scientific">Portunus trituberculatus</name>
    <name type="common">Swimming crab</name>
    <name type="synonym">Neptunus trituberculatus</name>
    <dbReference type="NCBI Taxonomy" id="210409"/>
    <lineage>
        <taxon>Eukaryota</taxon>
        <taxon>Metazoa</taxon>
        <taxon>Ecdysozoa</taxon>
        <taxon>Arthropoda</taxon>
        <taxon>Crustacea</taxon>
        <taxon>Multicrustacea</taxon>
        <taxon>Malacostraca</taxon>
        <taxon>Eumalacostraca</taxon>
        <taxon>Eucarida</taxon>
        <taxon>Decapoda</taxon>
        <taxon>Pleocyemata</taxon>
        <taxon>Brachyura</taxon>
        <taxon>Eubrachyura</taxon>
        <taxon>Portunoidea</taxon>
        <taxon>Portunidae</taxon>
        <taxon>Portuninae</taxon>
        <taxon>Portunus</taxon>
    </lineage>
</organism>
<dbReference type="AlphaFoldDB" id="A0A5B7GAE5"/>